<evidence type="ECO:0000259" key="1">
    <source>
        <dbReference type="Pfam" id="PF03101"/>
    </source>
</evidence>
<dbReference type="Proteomes" id="UP000235145">
    <property type="component" value="Unassembled WGS sequence"/>
</dbReference>
<gene>
    <name evidence="2" type="ORF">LSAT_V11C500294410</name>
</gene>
<proteinExistence type="predicted"/>
<feature type="domain" description="FAR1" evidence="1">
    <location>
        <begin position="29"/>
        <end position="103"/>
    </location>
</feature>
<dbReference type="AlphaFoldDB" id="A0A9R1VDC3"/>
<accession>A0A9R1VDC3</accession>
<dbReference type="Pfam" id="PF03101">
    <property type="entry name" value="FAR1"/>
    <property type="match status" value="1"/>
</dbReference>
<comment type="caution">
    <text evidence="2">The sequence shown here is derived from an EMBL/GenBank/DDBJ whole genome shotgun (WGS) entry which is preliminary data.</text>
</comment>
<dbReference type="PANTHER" id="PTHR47718">
    <property type="entry name" value="OS01G0519700 PROTEIN"/>
    <property type="match status" value="1"/>
</dbReference>
<evidence type="ECO:0000313" key="3">
    <source>
        <dbReference type="Proteomes" id="UP000235145"/>
    </source>
</evidence>
<dbReference type="EMBL" id="NBSK02000005">
    <property type="protein sequence ID" value="KAJ0203189.1"/>
    <property type="molecule type" value="Genomic_DNA"/>
</dbReference>
<keyword evidence="3" id="KW-1185">Reference proteome</keyword>
<reference evidence="2 3" key="1">
    <citation type="journal article" date="2017" name="Nat. Commun.">
        <title>Genome assembly with in vitro proximity ligation data and whole-genome triplication in lettuce.</title>
        <authorList>
            <person name="Reyes-Chin-Wo S."/>
            <person name="Wang Z."/>
            <person name="Yang X."/>
            <person name="Kozik A."/>
            <person name="Arikit S."/>
            <person name="Song C."/>
            <person name="Xia L."/>
            <person name="Froenicke L."/>
            <person name="Lavelle D.O."/>
            <person name="Truco M.J."/>
            <person name="Xia R."/>
            <person name="Zhu S."/>
            <person name="Xu C."/>
            <person name="Xu H."/>
            <person name="Xu X."/>
            <person name="Cox K."/>
            <person name="Korf I."/>
            <person name="Meyers B.C."/>
            <person name="Michelmore R.W."/>
        </authorList>
    </citation>
    <scope>NUCLEOTIDE SEQUENCE [LARGE SCALE GENOMIC DNA]</scope>
    <source>
        <strain evidence="3">cv. Salinas</strain>
        <tissue evidence="2">Seedlings</tissue>
    </source>
</reference>
<name>A0A9R1VDC3_LACSA</name>
<sequence length="237" mass="27702">MNLEVLEHQDVTLHNIKPDVPMSLNLLKKDGFHVRIYTLRKDSDIIKQKYVVCNKMGKPKMNLMERNTIYKVIDCKAKIIMKHVKEMGEYSFDKFQEIHNHKLEDTFHLKISRSLSYSDKELISRASIVKMGATKAYNLKSTLKGGFEHVRGKDVDYKIFKRGMGSIIRFKDAHLIVNKMTDRKNNYPNYSFYYICDENQVLNTMYALIFVPFTVINHYKSFVTVGARLLSTKDVDS</sequence>
<protein>
    <recommendedName>
        <fullName evidence="1">FAR1 domain-containing protein</fullName>
    </recommendedName>
</protein>
<evidence type="ECO:0000313" key="2">
    <source>
        <dbReference type="EMBL" id="KAJ0203189.1"/>
    </source>
</evidence>
<dbReference type="InterPro" id="IPR004330">
    <property type="entry name" value="FAR1_DNA_bnd_dom"/>
</dbReference>
<organism evidence="2 3">
    <name type="scientific">Lactuca sativa</name>
    <name type="common">Garden lettuce</name>
    <dbReference type="NCBI Taxonomy" id="4236"/>
    <lineage>
        <taxon>Eukaryota</taxon>
        <taxon>Viridiplantae</taxon>
        <taxon>Streptophyta</taxon>
        <taxon>Embryophyta</taxon>
        <taxon>Tracheophyta</taxon>
        <taxon>Spermatophyta</taxon>
        <taxon>Magnoliopsida</taxon>
        <taxon>eudicotyledons</taxon>
        <taxon>Gunneridae</taxon>
        <taxon>Pentapetalae</taxon>
        <taxon>asterids</taxon>
        <taxon>campanulids</taxon>
        <taxon>Asterales</taxon>
        <taxon>Asteraceae</taxon>
        <taxon>Cichorioideae</taxon>
        <taxon>Cichorieae</taxon>
        <taxon>Lactucinae</taxon>
        <taxon>Lactuca</taxon>
    </lineage>
</organism>
<dbReference type="PANTHER" id="PTHR47718:SF12">
    <property type="entry name" value="PROTEIN FAR1-RELATED SEQUENCE"/>
    <property type="match status" value="1"/>
</dbReference>